<dbReference type="PANTHER" id="PTHR24567:SF74">
    <property type="entry name" value="HTH-TYPE TRANSCRIPTIONAL REGULATOR ARCR"/>
    <property type="match status" value="1"/>
</dbReference>
<dbReference type="SUPFAM" id="SSF46785">
    <property type="entry name" value="Winged helix' DNA-binding domain"/>
    <property type="match status" value="1"/>
</dbReference>
<evidence type="ECO:0000256" key="2">
    <source>
        <dbReference type="ARBA" id="ARBA00023125"/>
    </source>
</evidence>
<dbReference type="PROSITE" id="PS50042">
    <property type="entry name" value="CNMP_BINDING_3"/>
    <property type="match status" value="1"/>
</dbReference>
<evidence type="ECO:0000259" key="5">
    <source>
        <dbReference type="PROSITE" id="PS51063"/>
    </source>
</evidence>
<reference evidence="6" key="1">
    <citation type="submission" date="2022-11" db="EMBL/GenBank/DDBJ databases">
        <title>Draft genome sequence of Hoeflea poritis E7-10 and Hoeflea prorocentri PM5-8, separated from scleractinian coral Porites lutea and marine dinoflagellate.</title>
        <authorList>
            <person name="Zhang G."/>
            <person name="Wei Q."/>
            <person name="Cai L."/>
        </authorList>
    </citation>
    <scope>NUCLEOTIDE SEQUENCE</scope>
    <source>
        <strain evidence="6">PM5-8</strain>
    </source>
</reference>
<dbReference type="SUPFAM" id="SSF51206">
    <property type="entry name" value="cAMP-binding domain-like"/>
    <property type="match status" value="1"/>
</dbReference>
<feature type="domain" description="Cyclic nucleotide-binding" evidence="4">
    <location>
        <begin position="14"/>
        <end position="134"/>
    </location>
</feature>
<dbReference type="InterPro" id="IPR000595">
    <property type="entry name" value="cNMP-bd_dom"/>
</dbReference>
<dbReference type="GO" id="GO:0003677">
    <property type="term" value="F:DNA binding"/>
    <property type="evidence" value="ECO:0007669"/>
    <property type="project" value="UniProtKB-KW"/>
</dbReference>
<name>A0A9X3ULW9_9HYPH</name>
<gene>
    <name evidence="6" type="ORF">OQ273_20895</name>
</gene>
<evidence type="ECO:0000259" key="4">
    <source>
        <dbReference type="PROSITE" id="PS50042"/>
    </source>
</evidence>
<dbReference type="Gene3D" id="1.10.10.10">
    <property type="entry name" value="Winged helix-like DNA-binding domain superfamily/Winged helix DNA-binding domain"/>
    <property type="match status" value="1"/>
</dbReference>
<dbReference type="Proteomes" id="UP001151234">
    <property type="component" value="Unassembled WGS sequence"/>
</dbReference>
<dbReference type="RefSeq" id="WP_267992855.1">
    <property type="nucleotide sequence ID" value="NZ_JAPJZI010000001.1"/>
</dbReference>
<accession>A0A9X3ULW9</accession>
<dbReference type="GO" id="GO:0005829">
    <property type="term" value="C:cytosol"/>
    <property type="evidence" value="ECO:0007669"/>
    <property type="project" value="TreeGrafter"/>
</dbReference>
<dbReference type="InterPro" id="IPR036388">
    <property type="entry name" value="WH-like_DNA-bd_sf"/>
</dbReference>
<dbReference type="CDD" id="cd00038">
    <property type="entry name" value="CAP_ED"/>
    <property type="match status" value="1"/>
</dbReference>
<dbReference type="SMART" id="SM00100">
    <property type="entry name" value="cNMP"/>
    <property type="match status" value="1"/>
</dbReference>
<evidence type="ECO:0000256" key="1">
    <source>
        <dbReference type="ARBA" id="ARBA00023015"/>
    </source>
</evidence>
<dbReference type="PROSITE" id="PS51063">
    <property type="entry name" value="HTH_CRP_2"/>
    <property type="match status" value="1"/>
</dbReference>
<dbReference type="InterPro" id="IPR012318">
    <property type="entry name" value="HTH_CRP"/>
</dbReference>
<organism evidence="6 7">
    <name type="scientific">Hoeflea prorocentri</name>
    <dbReference type="NCBI Taxonomy" id="1922333"/>
    <lineage>
        <taxon>Bacteria</taxon>
        <taxon>Pseudomonadati</taxon>
        <taxon>Pseudomonadota</taxon>
        <taxon>Alphaproteobacteria</taxon>
        <taxon>Hyphomicrobiales</taxon>
        <taxon>Rhizobiaceae</taxon>
        <taxon>Hoeflea</taxon>
    </lineage>
</organism>
<keyword evidence="3" id="KW-0804">Transcription</keyword>
<dbReference type="InterPro" id="IPR014710">
    <property type="entry name" value="RmlC-like_jellyroll"/>
</dbReference>
<feature type="domain" description="HTH crp-type" evidence="5">
    <location>
        <begin position="148"/>
        <end position="219"/>
    </location>
</feature>
<evidence type="ECO:0000313" key="7">
    <source>
        <dbReference type="Proteomes" id="UP001151234"/>
    </source>
</evidence>
<dbReference type="EMBL" id="JAPJZI010000001">
    <property type="protein sequence ID" value="MDA5401045.1"/>
    <property type="molecule type" value="Genomic_DNA"/>
</dbReference>
<evidence type="ECO:0000256" key="3">
    <source>
        <dbReference type="ARBA" id="ARBA00023163"/>
    </source>
</evidence>
<comment type="caution">
    <text evidence="6">The sequence shown here is derived from an EMBL/GenBank/DDBJ whole genome shotgun (WGS) entry which is preliminary data.</text>
</comment>
<keyword evidence="7" id="KW-1185">Reference proteome</keyword>
<proteinExistence type="predicted"/>
<dbReference type="InterPro" id="IPR050397">
    <property type="entry name" value="Env_Response_Regulators"/>
</dbReference>
<evidence type="ECO:0000313" key="6">
    <source>
        <dbReference type="EMBL" id="MDA5401045.1"/>
    </source>
</evidence>
<sequence>MKPGAKNLLYLVDLLSDLDVRQLNEIGEHCEWLRVSKGQEVISQNQQTTDVYFIVEGSVAAKGYSVEGKEVTYAEISAGQVFGEFSAIDQRPRSAAVEALEESYLARLESAQFRTLIVDYPPLGLKLAELLVRKNRSLTDRMFEYSTMAVHQRICTELLRMIETSASGGPYLIEPAPSHYQIATKLSTHREAVSKELARLSKLGIVNSGRRKIEVLDLERLRQMAQSGFH</sequence>
<keyword evidence="2" id="KW-0238">DNA-binding</keyword>
<dbReference type="Gene3D" id="2.60.120.10">
    <property type="entry name" value="Jelly Rolls"/>
    <property type="match status" value="1"/>
</dbReference>
<dbReference type="PANTHER" id="PTHR24567">
    <property type="entry name" value="CRP FAMILY TRANSCRIPTIONAL REGULATORY PROTEIN"/>
    <property type="match status" value="1"/>
</dbReference>
<dbReference type="InterPro" id="IPR036390">
    <property type="entry name" value="WH_DNA-bd_sf"/>
</dbReference>
<dbReference type="Pfam" id="PF13545">
    <property type="entry name" value="HTH_Crp_2"/>
    <property type="match status" value="1"/>
</dbReference>
<dbReference type="AlphaFoldDB" id="A0A9X3ULW9"/>
<protein>
    <submittedName>
        <fullName evidence="6">Crp/Fnr family transcriptional regulator</fullName>
    </submittedName>
</protein>
<keyword evidence="1" id="KW-0805">Transcription regulation</keyword>
<dbReference type="Pfam" id="PF00027">
    <property type="entry name" value="cNMP_binding"/>
    <property type="match status" value="1"/>
</dbReference>
<dbReference type="InterPro" id="IPR018490">
    <property type="entry name" value="cNMP-bd_dom_sf"/>
</dbReference>
<dbReference type="GO" id="GO:0003700">
    <property type="term" value="F:DNA-binding transcription factor activity"/>
    <property type="evidence" value="ECO:0007669"/>
    <property type="project" value="TreeGrafter"/>
</dbReference>